<feature type="domain" description="HTH arsR-type" evidence="4">
    <location>
        <begin position="36"/>
        <end position="130"/>
    </location>
</feature>
<dbReference type="PRINTS" id="PR00778">
    <property type="entry name" value="HTHARSR"/>
</dbReference>
<keyword evidence="3" id="KW-0804">Transcription</keyword>
<gene>
    <name evidence="5" type="ORF">SAMN06265378_101474</name>
</gene>
<keyword evidence="1" id="KW-0805">Transcription regulation</keyword>
<evidence type="ECO:0000259" key="4">
    <source>
        <dbReference type="PROSITE" id="PS50987"/>
    </source>
</evidence>
<dbReference type="InterPro" id="IPR051011">
    <property type="entry name" value="Metal_resp_trans_reg"/>
</dbReference>
<evidence type="ECO:0000313" key="5">
    <source>
        <dbReference type="EMBL" id="SNR26020.1"/>
    </source>
</evidence>
<dbReference type="SUPFAM" id="SSF46785">
    <property type="entry name" value="Winged helix' DNA-binding domain"/>
    <property type="match status" value="1"/>
</dbReference>
<evidence type="ECO:0000256" key="1">
    <source>
        <dbReference type="ARBA" id="ARBA00023015"/>
    </source>
</evidence>
<evidence type="ECO:0000256" key="2">
    <source>
        <dbReference type="ARBA" id="ARBA00023125"/>
    </source>
</evidence>
<organism evidence="5 6">
    <name type="scientific">Paracoccus sediminis</name>
    <dbReference type="NCBI Taxonomy" id="1214787"/>
    <lineage>
        <taxon>Bacteria</taxon>
        <taxon>Pseudomonadati</taxon>
        <taxon>Pseudomonadota</taxon>
        <taxon>Alphaproteobacteria</taxon>
        <taxon>Rhodobacterales</taxon>
        <taxon>Paracoccaceae</taxon>
        <taxon>Paracoccus</taxon>
    </lineage>
</organism>
<dbReference type="InterPro" id="IPR001845">
    <property type="entry name" value="HTH_ArsR_DNA-bd_dom"/>
</dbReference>
<evidence type="ECO:0000256" key="3">
    <source>
        <dbReference type="ARBA" id="ARBA00023163"/>
    </source>
</evidence>
<dbReference type="EMBL" id="FZNM01000001">
    <property type="protein sequence ID" value="SNR26020.1"/>
    <property type="molecule type" value="Genomic_DNA"/>
</dbReference>
<dbReference type="Pfam" id="PF01022">
    <property type="entry name" value="HTH_5"/>
    <property type="match status" value="1"/>
</dbReference>
<dbReference type="GO" id="GO:0003700">
    <property type="term" value="F:DNA-binding transcription factor activity"/>
    <property type="evidence" value="ECO:0007669"/>
    <property type="project" value="InterPro"/>
</dbReference>
<dbReference type="RefSeq" id="WP_423212860.1">
    <property type="nucleotide sequence ID" value="NZ_FZNM01000001.1"/>
</dbReference>
<proteinExistence type="predicted"/>
<dbReference type="AlphaFoldDB" id="A0A238UUW3"/>
<name>A0A238UUW3_9RHOB</name>
<dbReference type="CDD" id="cd00090">
    <property type="entry name" value="HTH_ARSR"/>
    <property type="match status" value="1"/>
</dbReference>
<dbReference type="NCBIfam" id="NF033788">
    <property type="entry name" value="HTH_metalloreg"/>
    <property type="match status" value="1"/>
</dbReference>
<reference evidence="6" key="1">
    <citation type="submission" date="2017-06" db="EMBL/GenBank/DDBJ databases">
        <authorList>
            <person name="Varghese N."/>
            <person name="Submissions S."/>
        </authorList>
    </citation>
    <scope>NUCLEOTIDE SEQUENCE [LARGE SCALE GENOMIC DNA]</scope>
    <source>
        <strain evidence="6">DSM 26170</strain>
    </source>
</reference>
<protein>
    <submittedName>
        <fullName evidence="5">Transcriptional regulator, ArsR family</fullName>
    </submittedName>
</protein>
<evidence type="ECO:0000313" key="6">
    <source>
        <dbReference type="Proteomes" id="UP000198409"/>
    </source>
</evidence>
<dbReference type="InterPro" id="IPR036388">
    <property type="entry name" value="WH-like_DNA-bd_sf"/>
</dbReference>
<dbReference type="PROSITE" id="PS50987">
    <property type="entry name" value="HTH_ARSR_2"/>
    <property type="match status" value="1"/>
</dbReference>
<accession>A0A238UUW3</accession>
<sequence>MTGSDGIARFGLGILLFGRADAAMPAPAAAQADSAARSAAIEEAANTFKTLGHEGRLLILCHLAQGPRSVGELEGMLDARQSAVSQQLARLRIEGLVTARRDGKTIFYSLRDPRIGELLICYARIFGNDDRPGS</sequence>
<dbReference type="InterPro" id="IPR036390">
    <property type="entry name" value="WH_DNA-bd_sf"/>
</dbReference>
<dbReference type="Proteomes" id="UP000198409">
    <property type="component" value="Unassembled WGS sequence"/>
</dbReference>
<keyword evidence="2" id="KW-0238">DNA-binding</keyword>
<dbReference type="PANTHER" id="PTHR43132">
    <property type="entry name" value="ARSENICAL RESISTANCE OPERON REPRESSOR ARSR-RELATED"/>
    <property type="match status" value="1"/>
</dbReference>
<dbReference type="SMART" id="SM00418">
    <property type="entry name" value="HTH_ARSR"/>
    <property type="match status" value="1"/>
</dbReference>
<dbReference type="GO" id="GO:0003677">
    <property type="term" value="F:DNA binding"/>
    <property type="evidence" value="ECO:0007669"/>
    <property type="project" value="UniProtKB-KW"/>
</dbReference>
<dbReference type="InterPro" id="IPR011991">
    <property type="entry name" value="ArsR-like_HTH"/>
</dbReference>
<dbReference type="Gene3D" id="1.10.10.10">
    <property type="entry name" value="Winged helix-like DNA-binding domain superfamily/Winged helix DNA-binding domain"/>
    <property type="match status" value="1"/>
</dbReference>
<dbReference type="PANTHER" id="PTHR43132:SF2">
    <property type="entry name" value="ARSENICAL RESISTANCE OPERON REPRESSOR ARSR-RELATED"/>
    <property type="match status" value="1"/>
</dbReference>